<dbReference type="PANTHER" id="PTHR36206">
    <property type="entry name" value="ASPERCRYPTIN BIOSYNTHESIS CLUSTER-SPECIFIC TRANSCRIPTION REGULATOR ATNN-RELATED"/>
    <property type="match status" value="1"/>
</dbReference>
<dbReference type="EMBL" id="CVQH01006669">
    <property type="protein sequence ID" value="CRK15652.1"/>
    <property type="molecule type" value="Genomic_DNA"/>
</dbReference>
<dbReference type="Gene3D" id="4.10.240.10">
    <property type="entry name" value="Zn(2)-C6 fungal-type DNA-binding domain"/>
    <property type="match status" value="1"/>
</dbReference>
<evidence type="ECO:0000256" key="3">
    <source>
        <dbReference type="ARBA" id="ARBA00023015"/>
    </source>
</evidence>
<dbReference type="STRING" id="100787.A0A0G4L0W2"/>
<evidence type="ECO:0000256" key="6">
    <source>
        <dbReference type="ARBA" id="ARBA00023242"/>
    </source>
</evidence>
<keyword evidence="4" id="KW-0238">DNA-binding</keyword>
<evidence type="ECO:0000256" key="2">
    <source>
        <dbReference type="ARBA" id="ARBA00022833"/>
    </source>
</evidence>
<gene>
    <name evidence="8" type="ORF">BN1708_011497</name>
</gene>
<keyword evidence="1" id="KW-0479">Metal-binding</keyword>
<keyword evidence="9" id="KW-1185">Reference proteome</keyword>
<dbReference type="AlphaFoldDB" id="A0A0G4L0W2"/>
<feature type="domain" description="Zn(2)-C6 fungal-type" evidence="7">
    <location>
        <begin position="138"/>
        <end position="168"/>
    </location>
</feature>
<evidence type="ECO:0000256" key="5">
    <source>
        <dbReference type="ARBA" id="ARBA00023163"/>
    </source>
</evidence>
<accession>A0A0G4L0W2</accession>
<evidence type="ECO:0000313" key="9">
    <source>
        <dbReference type="Proteomes" id="UP000044602"/>
    </source>
</evidence>
<keyword evidence="5" id="KW-0804">Transcription</keyword>
<dbReference type="InterPro" id="IPR036864">
    <property type="entry name" value="Zn2-C6_fun-type_DNA-bd_sf"/>
</dbReference>
<dbReference type="Gene3D" id="1.10.510.10">
    <property type="entry name" value="Transferase(Phosphotransferase) domain 1"/>
    <property type="match status" value="1"/>
</dbReference>
<dbReference type="InterPro" id="IPR052360">
    <property type="entry name" value="Transcr_Regulatory_Proteins"/>
</dbReference>
<protein>
    <recommendedName>
        <fullName evidence="7">Zn(2)-C6 fungal-type domain-containing protein</fullName>
    </recommendedName>
</protein>
<evidence type="ECO:0000313" key="8">
    <source>
        <dbReference type="EMBL" id="CRK15652.1"/>
    </source>
</evidence>
<reference evidence="8 9" key="1">
    <citation type="submission" date="2015-05" db="EMBL/GenBank/DDBJ databases">
        <authorList>
            <person name="Wang D.B."/>
            <person name="Wang M."/>
        </authorList>
    </citation>
    <scope>NUCLEOTIDE SEQUENCE [LARGE SCALE GENOMIC DNA]</scope>
    <source>
        <strain evidence="8">VL1</strain>
    </source>
</reference>
<organism evidence="8 9">
    <name type="scientific">Verticillium longisporum</name>
    <name type="common">Verticillium dahliae var. longisporum</name>
    <dbReference type="NCBI Taxonomy" id="100787"/>
    <lineage>
        <taxon>Eukaryota</taxon>
        <taxon>Fungi</taxon>
        <taxon>Dikarya</taxon>
        <taxon>Ascomycota</taxon>
        <taxon>Pezizomycotina</taxon>
        <taxon>Sordariomycetes</taxon>
        <taxon>Hypocreomycetidae</taxon>
        <taxon>Glomerellales</taxon>
        <taxon>Plectosphaerellaceae</taxon>
        <taxon>Verticillium</taxon>
    </lineage>
</organism>
<dbReference type="Proteomes" id="UP000044602">
    <property type="component" value="Unassembled WGS sequence"/>
</dbReference>
<keyword evidence="6" id="KW-0539">Nucleus</keyword>
<proteinExistence type="predicted"/>
<dbReference type="SUPFAM" id="SSF57701">
    <property type="entry name" value="Zn2/Cys6 DNA-binding domain"/>
    <property type="match status" value="1"/>
</dbReference>
<keyword evidence="3" id="KW-0805">Transcription regulation</keyword>
<dbReference type="GO" id="GO:0000981">
    <property type="term" value="F:DNA-binding transcription factor activity, RNA polymerase II-specific"/>
    <property type="evidence" value="ECO:0007669"/>
    <property type="project" value="InterPro"/>
</dbReference>
<keyword evidence="2" id="KW-0862">Zinc</keyword>
<dbReference type="Pfam" id="PF11951">
    <property type="entry name" value="Fungal_trans_2"/>
    <property type="match status" value="1"/>
</dbReference>
<dbReference type="CDD" id="cd00067">
    <property type="entry name" value="GAL4"/>
    <property type="match status" value="1"/>
</dbReference>
<dbReference type="PANTHER" id="PTHR36206:SF4">
    <property type="entry name" value="HYPOTHETICAL CONSERVED PROTEIN (EUROFUNG)-RELATED"/>
    <property type="match status" value="1"/>
</dbReference>
<evidence type="ECO:0000256" key="1">
    <source>
        <dbReference type="ARBA" id="ARBA00022723"/>
    </source>
</evidence>
<dbReference type="InterPro" id="IPR021858">
    <property type="entry name" value="Fun_TF"/>
</dbReference>
<sequence>MATKTPSDVHPGNLLRGANDNSIFQKLEDDEFARPIARKPIGPGPHTGDIMPIMYRAPETLLHMPWSYPVDIWSVGLTLHIDDGTPSLDLCLTTPALAYENECPQGSVWVPYMQVSLMPSATDSALSWSPTAQHVWIRKRRVKCDEAKPFCQRCVKWQGFCDGYDSFARAAAAADAAQKVAPAVQRLRRLAPAPARLDIRILLEPTEVLFRDEHEKRFFTTWCDTRKLIGGGLFEDDLWERTMLQLSHEWPAVRYAIMSVGAIGKSLHKGFVPTTHQEMAAHGPEYGQALSYYGRALSDVRRPTADPSSLRATVVCCLLFVCFEVLHTDCRAAYAHLDNGQLLMHEMTMRARSSGIRSNIVESEALEREFLQIFQRLIHQTWSYGVIRPPLMAQIEAQAAPRQPQTMWCCRGGPKNHRVIENMPDSFDDFSEARRWWEVTQHAATHTSHVVFRVSHNGLGSLFSGNSESIKTAMEEATYGHMATEDDLFGNRHGRSRHHVDSVERWWLGFRPLWEAVQAVKDQDEARYLQGAHLRVQYLNLYASVMSPLGCDYPSVVAMTPIYSEIVSLSSEILPRQRDMFGAVTQGDIFSMDSAVTFPLFQASMRCRDANVREAAIRLLQENPRRDGMWDSRMFEALVVQNRTLEVENAREGSLEEQWSRLQQRRAHLDEEGTLKTIGLLKDVAAGKWRLQQEAVGRFLYD</sequence>
<dbReference type="InterPro" id="IPR011009">
    <property type="entry name" value="Kinase-like_dom_sf"/>
</dbReference>
<dbReference type="GO" id="GO:0003677">
    <property type="term" value="F:DNA binding"/>
    <property type="evidence" value="ECO:0007669"/>
    <property type="project" value="UniProtKB-KW"/>
</dbReference>
<evidence type="ECO:0000256" key="4">
    <source>
        <dbReference type="ARBA" id="ARBA00023125"/>
    </source>
</evidence>
<dbReference type="InterPro" id="IPR001138">
    <property type="entry name" value="Zn2Cys6_DnaBD"/>
</dbReference>
<dbReference type="GO" id="GO:0008270">
    <property type="term" value="F:zinc ion binding"/>
    <property type="evidence" value="ECO:0007669"/>
    <property type="project" value="InterPro"/>
</dbReference>
<name>A0A0G4L0W2_VERLO</name>
<dbReference type="Pfam" id="PF00172">
    <property type="entry name" value="Zn_clus"/>
    <property type="match status" value="1"/>
</dbReference>
<evidence type="ECO:0000259" key="7">
    <source>
        <dbReference type="Pfam" id="PF00172"/>
    </source>
</evidence>
<dbReference type="SUPFAM" id="SSF56112">
    <property type="entry name" value="Protein kinase-like (PK-like)"/>
    <property type="match status" value="1"/>
</dbReference>